<name>A0ABR3JX54_9AGAR</name>
<proteinExistence type="predicted"/>
<keyword evidence="2" id="KW-1185">Reference proteome</keyword>
<protein>
    <submittedName>
        <fullName evidence="1">Uncharacterized protein</fullName>
    </submittedName>
</protein>
<dbReference type="EMBL" id="JASNQZ010000002">
    <property type="protein sequence ID" value="KAL0960142.1"/>
    <property type="molecule type" value="Genomic_DNA"/>
</dbReference>
<gene>
    <name evidence="1" type="ORF">HGRIS_011778</name>
</gene>
<dbReference type="Proteomes" id="UP001556367">
    <property type="component" value="Unassembled WGS sequence"/>
</dbReference>
<evidence type="ECO:0000313" key="2">
    <source>
        <dbReference type="Proteomes" id="UP001556367"/>
    </source>
</evidence>
<accession>A0ABR3JX54</accession>
<comment type="caution">
    <text evidence="1">The sequence shown here is derived from an EMBL/GenBank/DDBJ whole genome shotgun (WGS) entry which is preliminary data.</text>
</comment>
<evidence type="ECO:0000313" key="1">
    <source>
        <dbReference type="EMBL" id="KAL0960142.1"/>
    </source>
</evidence>
<sequence length="324" mass="36185">MFRGRDVLYTCRRMYGSWRAGCRAQTSDPNLLGRPCKSILFRQGDDWKKGRVARRLGQTARGSHCAATLVPGARAAASSYTCTIGYERFANASNTKGNQELSQEHPEIFESLVMRDARPVVIPAQAHNCASVLRLEQGIIDEQENRTRFSLACLNWKGNHPRPQHAKSVPSVRLDEHAGVNPVYPDNQRIQSSIAIRTNGKAYTPIHMRPSYAHTGKERDIDDVAYAEADWGSTLCTYAGYIESRPRAKLGVSTQGMPRSTRSAAARDSESAHVQVRVVRWAEAKRVEYLMFGLHPTMVSGLPLTLALDGLNSWLFVICRTELR</sequence>
<reference evidence="2" key="1">
    <citation type="submission" date="2024-06" db="EMBL/GenBank/DDBJ databases">
        <title>Multi-omics analyses provide insights into the biosynthesis of the anticancer antibiotic pleurotin in Hohenbuehelia grisea.</title>
        <authorList>
            <person name="Weaver J.A."/>
            <person name="Alberti F."/>
        </authorList>
    </citation>
    <scope>NUCLEOTIDE SEQUENCE [LARGE SCALE GENOMIC DNA]</scope>
    <source>
        <strain evidence="2">T-177</strain>
    </source>
</reference>
<organism evidence="1 2">
    <name type="scientific">Hohenbuehelia grisea</name>
    <dbReference type="NCBI Taxonomy" id="104357"/>
    <lineage>
        <taxon>Eukaryota</taxon>
        <taxon>Fungi</taxon>
        <taxon>Dikarya</taxon>
        <taxon>Basidiomycota</taxon>
        <taxon>Agaricomycotina</taxon>
        <taxon>Agaricomycetes</taxon>
        <taxon>Agaricomycetidae</taxon>
        <taxon>Agaricales</taxon>
        <taxon>Pleurotineae</taxon>
        <taxon>Pleurotaceae</taxon>
        <taxon>Hohenbuehelia</taxon>
    </lineage>
</organism>